<evidence type="ECO:0000256" key="6">
    <source>
        <dbReference type="ARBA" id="ARBA00022840"/>
    </source>
</evidence>
<organism evidence="12 13">
    <name type="scientific">Kingdonia uniflora</name>
    <dbReference type="NCBI Taxonomy" id="39325"/>
    <lineage>
        <taxon>Eukaryota</taxon>
        <taxon>Viridiplantae</taxon>
        <taxon>Streptophyta</taxon>
        <taxon>Embryophyta</taxon>
        <taxon>Tracheophyta</taxon>
        <taxon>Spermatophyta</taxon>
        <taxon>Magnoliopsida</taxon>
        <taxon>Ranunculales</taxon>
        <taxon>Circaeasteraceae</taxon>
        <taxon>Kingdonia</taxon>
    </lineage>
</organism>
<dbReference type="GO" id="GO:0005524">
    <property type="term" value="F:ATP binding"/>
    <property type="evidence" value="ECO:0007669"/>
    <property type="project" value="UniProtKB-UniRule"/>
</dbReference>
<dbReference type="Proteomes" id="UP000541444">
    <property type="component" value="Unassembled WGS sequence"/>
</dbReference>
<dbReference type="InterPro" id="IPR011009">
    <property type="entry name" value="Kinase-like_dom_sf"/>
</dbReference>
<comment type="catalytic activity">
    <reaction evidence="8">
        <text>L-seryl-[protein] + ATP = O-phospho-L-seryl-[protein] + ADP + H(+)</text>
        <dbReference type="Rhea" id="RHEA:17989"/>
        <dbReference type="Rhea" id="RHEA-COMP:9863"/>
        <dbReference type="Rhea" id="RHEA-COMP:11604"/>
        <dbReference type="ChEBI" id="CHEBI:15378"/>
        <dbReference type="ChEBI" id="CHEBI:29999"/>
        <dbReference type="ChEBI" id="CHEBI:30616"/>
        <dbReference type="ChEBI" id="CHEBI:83421"/>
        <dbReference type="ChEBI" id="CHEBI:456216"/>
        <dbReference type="EC" id="2.7.11.25"/>
    </reaction>
</comment>
<comment type="caution">
    <text evidence="12">The sequence shown here is derived from an EMBL/GenBank/DDBJ whole genome shotgun (WGS) entry which is preliminary data.</text>
</comment>
<dbReference type="Pfam" id="PF00069">
    <property type="entry name" value="Pkinase"/>
    <property type="match status" value="1"/>
</dbReference>
<dbReference type="PANTHER" id="PTHR48016">
    <property type="entry name" value="MAP KINASE KINASE KINASE SSK2-RELATED-RELATED"/>
    <property type="match status" value="1"/>
</dbReference>
<dbReference type="AlphaFoldDB" id="A0A7J7N569"/>
<comment type="similarity">
    <text evidence="1">Belongs to the protein kinase superfamily. STE Ser/Thr protein kinase family. MAP kinase kinase kinase subfamily.</text>
</comment>
<evidence type="ECO:0000256" key="4">
    <source>
        <dbReference type="ARBA" id="ARBA00022741"/>
    </source>
</evidence>
<feature type="compositionally biased region" description="Polar residues" evidence="10">
    <location>
        <begin position="61"/>
        <end position="80"/>
    </location>
</feature>
<sequence>MPSWWGKSSSKEVKKKPNKESFIDTLQRKFKAPSEEKASSRTGSSRRRGSDTVSEKGFWSQVESRSPLPSTQVSRCQSFSDRPHPHPLPLPGLHNTRNGRSDSGISLPRLEFEKCTQPSLLSPYQKKTCSRPNGPEFVDVDGYLLTASVFSDSSTDNDTAATSCHLSPQTTDCESGSRTVANSPSRFNKDRIPIITRRNLRDSLKPANLLLNNQSVSMSPRNRPLTSYAPPTLQIPHPGALGSAPDSSMSSPCRSPMRFGVGSSPGSGHNSGQNSMGGNTSGQSFLQNTRGSPEWSPIPSPRMMSPTTGSRIHSGAVTPLHPRAGGADDGKQRSHRLPLPPSPSNCSVISPSNSASTTISPVSRSPGRISSPTSPASRWKKGRLLGRGTFGHVYVGFDSESGEMCAMKEVTLISDDAKSKESAKQLGQEITLLSRLRHQNIVQYYGTETVDDKLYIYLEYVSGGSIYKLLQDYGQLGEFAIRSYTQQILSGLAYLHSKNTIHRDIKGANLLVDPNGRVKLADFGMAKHITGQSCPLSLKGSPYWMAPEVIKNSNGCGNLSVDIWSLGCTVLEMATTKPPWSQYEGVPAMFKIGNSKELPVIPEHLSCDGKDFVRQCLQRNPLHRPTAAQLLEHPFIRGASPIGRPIVGSDVSSGARSMGIGHARNLSSLDSEGLTGGGKYFQASSDTHTSWNISCPVSPMGSPPQHPKSPHYINRRSPSPISSPCIRSGSSTPLTTDCTIPILQEGFHRTSQSSQVFHRLVAIDNYALEKPVVRPSQGREPMLAGRASQQLVDNHDRSILARKNGT</sequence>
<dbReference type="EC" id="2.7.11.25" evidence="2"/>
<dbReference type="GO" id="GO:0005737">
    <property type="term" value="C:cytoplasm"/>
    <property type="evidence" value="ECO:0007669"/>
    <property type="project" value="TreeGrafter"/>
</dbReference>
<dbReference type="SUPFAM" id="SSF56112">
    <property type="entry name" value="Protein kinase-like (PK-like)"/>
    <property type="match status" value="1"/>
</dbReference>
<feature type="compositionally biased region" description="Low complexity" evidence="10">
    <location>
        <begin position="715"/>
        <end position="731"/>
    </location>
</feature>
<gene>
    <name evidence="12" type="ORF">GIB67_008353</name>
</gene>
<dbReference type="SMART" id="SM00220">
    <property type="entry name" value="S_TKc"/>
    <property type="match status" value="1"/>
</dbReference>
<name>A0A7J7N569_9MAGN</name>
<dbReference type="EMBL" id="JACGCM010001055">
    <property type="protein sequence ID" value="KAF6162224.1"/>
    <property type="molecule type" value="Genomic_DNA"/>
</dbReference>
<dbReference type="InterPro" id="IPR000719">
    <property type="entry name" value="Prot_kinase_dom"/>
</dbReference>
<evidence type="ECO:0000256" key="9">
    <source>
        <dbReference type="PROSITE-ProRule" id="PRU10141"/>
    </source>
</evidence>
<feature type="compositionally biased region" description="Polar residues" evidence="10">
    <location>
        <begin position="264"/>
        <end position="291"/>
    </location>
</feature>
<feature type="region of interest" description="Disordered" evidence="10">
    <location>
        <begin position="161"/>
        <end position="185"/>
    </location>
</feature>
<dbReference type="CDD" id="cd06632">
    <property type="entry name" value="STKc_MEKK1_plant"/>
    <property type="match status" value="1"/>
</dbReference>
<evidence type="ECO:0000256" key="5">
    <source>
        <dbReference type="ARBA" id="ARBA00022777"/>
    </source>
</evidence>
<dbReference type="PANTHER" id="PTHR48016:SF17">
    <property type="entry name" value="MITOGEN-ACTIVATED PROTEIN KINASE KINASE KINASE YODA"/>
    <property type="match status" value="1"/>
</dbReference>
<feature type="binding site" evidence="9">
    <location>
        <position position="408"/>
    </location>
    <ligand>
        <name>ATP</name>
        <dbReference type="ChEBI" id="CHEBI:30616"/>
    </ligand>
</feature>
<reference evidence="12 13" key="1">
    <citation type="journal article" date="2020" name="IScience">
        <title>Genome Sequencing of the Endangered Kingdonia uniflora (Circaeasteraceae, Ranunculales) Reveals Potential Mechanisms of Evolutionary Specialization.</title>
        <authorList>
            <person name="Sun Y."/>
            <person name="Deng T."/>
            <person name="Zhang A."/>
            <person name="Moore M.J."/>
            <person name="Landis J.B."/>
            <person name="Lin N."/>
            <person name="Zhang H."/>
            <person name="Zhang X."/>
            <person name="Huang J."/>
            <person name="Zhang X."/>
            <person name="Sun H."/>
            <person name="Wang H."/>
        </authorList>
    </citation>
    <scope>NUCLEOTIDE SEQUENCE [LARGE SCALE GENOMIC DNA]</scope>
    <source>
        <strain evidence="12">TB1705</strain>
        <tissue evidence="12">Leaf</tissue>
    </source>
</reference>
<evidence type="ECO:0000256" key="8">
    <source>
        <dbReference type="ARBA" id="ARBA00048329"/>
    </source>
</evidence>
<evidence type="ECO:0000313" key="12">
    <source>
        <dbReference type="EMBL" id="KAF6162224.1"/>
    </source>
</evidence>
<evidence type="ECO:0000259" key="11">
    <source>
        <dbReference type="PROSITE" id="PS50011"/>
    </source>
</evidence>
<evidence type="ECO:0000256" key="2">
    <source>
        <dbReference type="ARBA" id="ARBA00012406"/>
    </source>
</evidence>
<feature type="compositionally biased region" description="Low complexity" evidence="10">
    <location>
        <begin position="247"/>
        <end position="258"/>
    </location>
</feature>
<evidence type="ECO:0000256" key="7">
    <source>
        <dbReference type="ARBA" id="ARBA00047559"/>
    </source>
</evidence>
<protein>
    <recommendedName>
        <fullName evidence="2">mitogen-activated protein kinase kinase kinase</fullName>
        <ecNumber evidence="2">2.7.11.25</ecNumber>
    </recommendedName>
</protein>
<feature type="compositionally biased region" description="Polar residues" evidence="10">
    <location>
        <begin position="345"/>
        <end position="376"/>
    </location>
</feature>
<keyword evidence="13" id="KW-1185">Reference proteome</keyword>
<evidence type="ECO:0000313" key="13">
    <source>
        <dbReference type="Proteomes" id="UP000541444"/>
    </source>
</evidence>
<keyword evidence="6 9" id="KW-0067">ATP-binding</keyword>
<feature type="region of interest" description="Disordered" evidence="10">
    <location>
        <begin position="215"/>
        <end position="380"/>
    </location>
</feature>
<keyword evidence="5" id="KW-0418">Kinase</keyword>
<feature type="region of interest" description="Disordered" evidence="10">
    <location>
        <begin position="692"/>
        <end position="732"/>
    </location>
</feature>
<keyword evidence="3" id="KW-0808">Transferase</keyword>
<dbReference type="FunFam" id="1.10.510.10:FF:000186">
    <property type="entry name" value="Mitogen-activated protein kinase kinase kinase"/>
    <property type="match status" value="1"/>
</dbReference>
<dbReference type="InterPro" id="IPR050538">
    <property type="entry name" value="MAP_kinase_kinase_kinase"/>
</dbReference>
<dbReference type="InterPro" id="IPR017441">
    <property type="entry name" value="Protein_kinase_ATP_BS"/>
</dbReference>
<dbReference type="PROSITE" id="PS00107">
    <property type="entry name" value="PROTEIN_KINASE_ATP"/>
    <property type="match status" value="1"/>
</dbReference>
<dbReference type="GO" id="GO:0004709">
    <property type="term" value="F:MAP kinase kinase kinase activity"/>
    <property type="evidence" value="ECO:0007669"/>
    <property type="project" value="UniProtKB-EC"/>
</dbReference>
<evidence type="ECO:0000256" key="1">
    <source>
        <dbReference type="ARBA" id="ARBA00006529"/>
    </source>
</evidence>
<evidence type="ECO:0000256" key="3">
    <source>
        <dbReference type="ARBA" id="ARBA00022679"/>
    </source>
</evidence>
<dbReference type="PROSITE" id="PS50011">
    <property type="entry name" value="PROTEIN_KINASE_DOM"/>
    <property type="match status" value="1"/>
</dbReference>
<feature type="compositionally biased region" description="Polar residues" evidence="10">
    <location>
        <begin position="95"/>
        <end position="104"/>
    </location>
</feature>
<feature type="region of interest" description="Disordered" evidence="10">
    <location>
        <begin position="1"/>
        <end position="105"/>
    </location>
</feature>
<accession>A0A7J7N569</accession>
<proteinExistence type="inferred from homology"/>
<evidence type="ECO:0000256" key="10">
    <source>
        <dbReference type="SAM" id="MobiDB-lite"/>
    </source>
</evidence>
<keyword evidence="4 9" id="KW-0547">Nucleotide-binding</keyword>
<feature type="domain" description="Protein kinase" evidence="11">
    <location>
        <begin position="379"/>
        <end position="636"/>
    </location>
</feature>
<comment type="catalytic activity">
    <reaction evidence="7">
        <text>L-threonyl-[protein] + ATP = O-phospho-L-threonyl-[protein] + ADP + H(+)</text>
        <dbReference type="Rhea" id="RHEA:46608"/>
        <dbReference type="Rhea" id="RHEA-COMP:11060"/>
        <dbReference type="Rhea" id="RHEA-COMP:11605"/>
        <dbReference type="ChEBI" id="CHEBI:15378"/>
        <dbReference type="ChEBI" id="CHEBI:30013"/>
        <dbReference type="ChEBI" id="CHEBI:30616"/>
        <dbReference type="ChEBI" id="CHEBI:61977"/>
        <dbReference type="ChEBI" id="CHEBI:456216"/>
        <dbReference type="EC" id="2.7.11.25"/>
    </reaction>
</comment>
<dbReference type="Gene3D" id="1.10.510.10">
    <property type="entry name" value="Transferase(Phosphotransferase) domain 1"/>
    <property type="match status" value="1"/>
</dbReference>
<dbReference type="OrthoDB" id="266718at2759"/>